<gene>
    <name evidence="1" type="ORF">DPEC_G00206050</name>
</gene>
<reference evidence="1" key="1">
    <citation type="submission" date="2021-05" db="EMBL/GenBank/DDBJ databases">
        <authorList>
            <person name="Pan Q."/>
            <person name="Jouanno E."/>
            <person name="Zahm M."/>
            <person name="Klopp C."/>
            <person name="Cabau C."/>
            <person name="Louis A."/>
            <person name="Berthelot C."/>
            <person name="Parey E."/>
            <person name="Roest Crollius H."/>
            <person name="Montfort J."/>
            <person name="Robinson-Rechavi M."/>
            <person name="Bouchez O."/>
            <person name="Lampietro C."/>
            <person name="Lopez Roques C."/>
            <person name="Donnadieu C."/>
            <person name="Postlethwait J."/>
            <person name="Bobe J."/>
            <person name="Dillon D."/>
            <person name="Chandos A."/>
            <person name="von Hippel F."/>
            <person name="Guiguen Y."/>
        </authorList>
    </citation>
    <scope>NUCLEOTIDE SEQUENCE</scope>
    <source>
        <strain evidence="1">YG-Jan2019</strain>
    </source>
</reference>
<accession>A0ACC2G4N3</accession>
<keyword evidence="2" id="KW-1185">Reference proteome</keyword>
<sequence length="172" mass="18349">MLHYWNGEKLNVGFTTRATLNRLIEAGDITPQEVQVSQQAALAFLVRAVETLRLTGHRDHNSVVLGAHPLSKPEQKGPTSNLTGSVSGGIHHPEQNKKASVPALTPQPLSVSAAPAQPPLYSKLEDLEISPTGFDPPSTSTPFHHPTCIVSPEQASQPAPMTTRSGRSGDPD</sequence>
<dbReference type="EMBL" id="CM055744">
    <property type="protein sequence ID" value="KAJ7998548.1"/>
    <property type="molecule type" value="Genomic_DNA"/>
</dbReference>
<comment type="caution">
    <text evidence="1">The sequence shown here is derived from an EMBL/GenBank/DDBJ whole genome shotgun (WGS) entry which is preliminary data.</text>
</comment>
<protein>
    <submittedName>
        <fullName evidence="1">Uncharacterized protein</fullName>
    </submittedName>
</protein>
<name>A0ACC2G4N3_DALPE</name>
<organism evidence="1 2">
    <name type="scientific">Dallia pectoralis</name>
    <name type="common">Alaska blackfish</name>
    <dbReference type="NCBI Taxonomy" id="75939"/>
    <lineage>
        <taxon>Eukaryota</taxon>
        <taxon>Metazoa</taxon>
        <taxon>Chordata</taxon>
        <taxon>Craniata</taxon>
        <taxon>Vertebrata</taxon>
        <taxon>Euteleostomi</taxon>
        <taxon>Actinopterygii</taxon>
        <taxon>Neopterygii</taxon>
        <taxon>Teleostei</taxon>
        <taxon>Protacanthopterygii</taxon>
        <taxon>Esociformes</taxon>
        <taxon>Umbridae</taxon>
        <taxon>Dallia</taxon>
    </lineage>
</organism>
<dbReference type="Proteomes" id="UP001157502">
    <property type="component" value="Chromosome 17"/>
</dbReference>
<evidence type="ECO:0000313" key="1">
    <source>
        <dbReference type="EMBL" id="KAJ7998548.1"/>
    </source>
</evidence>
<evidence type="ECO:0000313" key="2">
    <source>
        <dbReference type="Proteomes" id="UP001157502"/>
    </source>
</evidence>
<proteinExistence type="predicted"/>